<dbReference type="InterPro" id="IPR023210">
    <property type="entry name" value="NADP_OxRdtase_dom"/>
</dbReference>
<protein>
    <recommendedName>
        <fullName evidence="2">NADP-dependent oxidoreductase domain-containing protein</fullName>
    </recommendedName>
</protein>
<reference evidence="3 4" key="1">
    <citation type="submission" date="2018-10" db="EMBL/GenBank/DDBJ databases">
        <title>Pan-genome distribution and transcriptional activeness of fungal secondary metabolism genes in Aspergillus section Fumigati.</title>
        <authorList>
            <person name="Takahashi H."/>
            <person name="Umemura M."/>
            <person name="Ninomiya A."/>
            <person name="Kusuya Y."/>
            <person name="Urayama S."/>
            <person name="Shimizu M."/>
            <person name="Watanabe A."/>
            <person name="Kamei K."/>
            <person name="Yaguchi T."/>
            <person name="Hagiwara D."/>
        </authorList>
    </citation>
    <scope>NUCLEOTIDE SEQUENCE [LARGE SCALE GENOMIC DNA]</scope>
    <source>
        <strain evidence="3 4">IFM 55266</strain>
    </source>
</reference>
<keyword evidence="4" id="KW-1185">Reference proteome</keyword>
<dbReference type="Pfam" id="PF00248">
    <property type="entry name" value="Aldo_ket_red"/>
    <property type="match status" value="1"/>
</dbReference>
<gene>
    <name evidence="3" type="ORF">Asppvi_009422</name>
</gene>
<dbReference type="Proteomes" id="UP001043456">
    <property type="component" value="Unassembled WGS sequence"/>
</dbReference>
<evidence type="ECO:0000256" key="1">
    <source>
        <dbReference type="ARBA" id="ARBA00023002"/>
    </source>
</evidence>
<evidence type="ECO:0000313" key="4">
    <source>
        <dbReference type="Proteomes" id="UP001043456"/>
    </source>
</evidence>
<dbReference type="SUPFAM" id="SSF51430">
    <property type="entry name" value="NAD(P)-linked oxidoreductase"/>
    <property type="match status" value="1"/>
</dbReference>
<feature type="domain" description="NADP-dependent oxidoreductase" evidence="2">
    <location>
        <begin position="37"/>
        <end position="127"/>
    </location>
</feature>
<sequence>MFAQIHSNGPMPTEDRVGGYAIASARLVGRVAAILLLRGDTECEVIPMCRGQAMAIAAWAPLGQGRFKTAEAREAAHTGGRSVQMNEDEVKVSEALKAVAKLMKTMRAFAYILHKSPYVYPIIGQRKA</sequence>
<name>A0A9P3BFQ4_9EURO</name>
<evidence type="ECO:0000313" key="3">
    <source>
        <dbReference type="EMBL" id="GIJ90467.1"/>
    </source>
</evidence>
<proteinExistence type="predicted"/>
<dbReference type="InterPro" id="IPR036812">
    <property type="entry name" value="NAD(P)_OxRdtase_dom_sf"/>
</dbReference>
<evidence type="ECO:0000259" key="2">
    <source>
        <dbReference type="Pfam" id="PF00248"/>
    </source>
</evidence>
<dbReference type="AlphaFoldDB" id="A0A9P3BFQ4"/>
<dbReference type="Gene3D" id="3.20.20.100">
    <property type="entry name" value="NADP-dependent oxidoreductase domain"/>
    <property type="match status" value="1"/>
</dbReference>
<accession>A0A9P3BFQ4</accession>
<dbReference type="GeneID" id="67008032"/>
<comment type="caution">
    <text evidence="3">The sequence shown here is derived from an EMBL/GenBank/DDBJ whole genome shotgun (WGS) entry which is preliminary data.</text>
</comment>
<dbReference type="EMBL" id="BHVY01000007">
    <property type="protein sequence ID" value="GIJ90467.1"/>
    <property type="molecule type" value="Genomic_DNA"/>
</dbReference>
<organism evidence="3 4">
    <name type="scientific">Aspergillus pseudoviridinutans</name>
    <dbReference type="NCBI Taxonomy" id="1517512"/>
    <lineage>
        <taxon>Eukaryota</taxon>
        <taxon>Fungi</taxon>
        <taxon>Dikarya</taxon>
        <taxon>Ascomycota</taxon>
        <taxon>Pezizomycotina</taxon>
        <taxon>Eurotiomycetes</taxon>
        <taxon>Eurotiomycetidae</taxon>
        <taxon>Eurotiales</taxon>
        <taxon>Aspergillaceae</taxon>
        <taxon>Aspergillus</taxon>
        <taxon>Aspergillus subgen. Fumigati</taxon>
    </lineage>
</organism>
<dbReference type="RefSeq" id="XP_043161213.1">
    <property type="nucleotide sequence ID" value="XM_043305278.1"/>
</dbReference>
<dbReference type="GO" id="GO:0016491">
    <property type="term" value="F:oxidoreductase activity"/>
    <property type="evidence" value="ECO:0007669"/>
    <property type="project" value="UniProtKB-KW"/>
</dbReference>
<keyword evidence="1" id="KW-0560">Oxidoreductase</keyword>
<dbReference type="OrthoDB" id="48988at2759"/>